<dbReference type="GO" id="GO:0071035">
    <property type="term" value="P:nuclear polyadenylation-dependent rRNA catabolic process"/>
    <property type="evidence" value="ECO:0007669"/>
    <property type="project" value="TreeGrafter"/>
</dbReference>
<sequence>MYGQGYAPAVGGDEEDYLYQQQGNGSASDSDNIDSDVEDKILSHFYYQSNEQATISATAPAQPSRTSTPVPLRRKLVPERLTEPTESNNNNNNNDAANNEDQSSKYKIESKRRKTGNNWEISELAARTASELNANSALSSDDENHSSRADGAVSVTVIPAFRPATNSDDACSSTDEDGQLHENGTPSSTRNELLKPIASAENTVSYNASDDDAVNDYLDSVATSGLTTPPGAVTPSTQLNGTGSQQAIGRQLVQIDTLLSPSSNTNPAGAILHNIPVKRSLDPEDNEYDYLDEAEIQGRNRYFMEEKEMVCRKCHKSGHVAKECTTVTCMVCGHEGHETKNCKLTGNVCHRCNMRGHIAVDCPMRSGKRRERQRTTGCERCNSRSHHTDECSTIWRSYVYSDPPPLKYNEVTPWCYNCACSGHFGDDCLAPRGRGASAFLDNTAFNFGNCPGRCVGEPNLHQLDRNRYTSGSSTPHRGRHGVPANREERRRESGYGRRDARGHRPDYRKKRSSAGGSRAKPIHISTKKKSASSSRGSGSVSVHQHR</sequence>
<feature type="domain" description="CCHC-type" evidence="9">
    <location>
        <begin position="329"/>
        <end position="343"/>
    </location>
</feature>
<dbReference type="EMBL" id="JANBTW010000010">
    <property type="protein sequence ID" value="KAJ2679686.1"/>
    <property type="molecule type" value="Genomic_DNA"/>
</dbReference>
<evidence type="ECO:0000256" key="4">
    <source>
        <dbReference type="ARBA" id="ARBA00022771"/>
    </source>
</evidence>
<dbReference type="InterPro" id="IPR001878">
    <property type="entry name" value="Znf_CCHC"/>
</dbReference>
<dbReference type="SMART" id="SM00343">
    <property type="entry name" value="ZnF_C2HC"/>
    <property type="match status" value="5"/>
</dbReference>
<feature type="domain" description="CCHC-type" evidence="9">
    <location>
        <begin position="311"/>
        <end position="324"/>
    </location>
</feature>
<dbReference type="InterPro" id="IPR051644">
    <property type="entry name" value="TRAMP_AT-DNA-binding"/>
</dbReference>
<dbReference type="InterPro" id="IPR036875">
    <property type="entry name" value="Znf_CCHC_sf"/>
</dbReference>
<dbReference type="SUPFAM" id="SSF57756">
    <property type="entry name" value="Retrovirus zinc finger-like domains"/>
    <property type="match status" value="2"/>
</dbReference>
<organism evidence="10 11">
    <name type="scientific">Coemansia spiralis</name>
    <dbReference type="NCBI Taxonomy" id="417178"/>
    <lineage>
        <taxon>Eukaryota</taxon>
        <taxon>Fungi</taxon>
        <taxon>Fungi incertae sedis</taxon>
        <taxon>Zoopagomycota</taxon>
        <taxon>Kickxellomycotina</taxon>
        <taxon>Kickxellomycetes</taxon>
        <taxon>Kickxellales</taxon>
        <taxon>Kickxellaceae</taxon>
        <taxon>Coemansia</taxon>
    </lineage>
</organism>
<dbReference type="GO" id="GO:0003723">
    <property type="term" value="F:RNA binding"/>
    <property type="evidence" value="ECO:0007669"/>
    <property type="project" value="TreeGrafter"/>
</dbReference>
<feature type="compositionally biased region" description="Low complexity" evidence="8">
    <location>
        <begin position="531"/>
        <end position="546"/>
    </location>
</feature>
<dbReference type="Pfam" id="PF00098">
    <property type="entry name" value="zf-CCHC"/>
    <property type="match status" value="2"/>
</dbReference>
<feature type="compositionally biased region" description="Low complexity" evidence="8">
    <location>
        <begin position="88"/>
        <end position="99"/>
    </location>
</feature>
<evidence type="ECO:0000313" key="10">
    <source>
        <dbReference type="EMBL" id="KAJ2679686.1"/>
    </source>
</evidence>
<dbReference type="Gene3D" id="4.10.60.10">
    <property type="entry name" value="Zinc finger, CCHC-type"/>
    <property type="match status" value="3"/>
</dbReference>
<gene>
    <name evidence="10" type="ORF">GGI25_001376</name>
</gene>
<feature type="region of interest" description="Disordered" evidence="8">
    <location>
        <begin position="53"/>
        <end position="113"/>
    </location>
</feature>
<keyword evidence="3" id="KW-0677">Repeat</keyword>
<dbReference type="PANTHER" id="PTHR46543">
    <property type="entry name" value="ZINC FINGER CCHC DOMAIN-CONTAINING PROTEIN 7"/>
    <property type="match status" value="1"/>
</dbReference>
<feature type="compositionally biased region" description="Polar residues" evidence="8">
    <location>
        <begin position="182"/>
        <end position="191"/>
    </location>
</feature>
<dbReference type="GO" id="GO:0071038">
    <property type="term" value="P:TRAMP-dependent tRNA surveillance pathway"/>
    <property type="evidence" value="ECO:0007669"/>
    <property type="project" value="TreeGrafter"/>
</dbReference>
<dbReference type="Proteomes" id="UP001151518">
    <property type="component" value="Unassembled WGS sequence"/>
</dbReference>
<feature type="compositionally biased region" description="Polar residues" evidence="8">
    <location>
        <begin position="53"/>
        <end position="69"/>
    </location>
</feature>
<evidence type="ECO:0000256" key="7">
    <source>
        <dbReference type="PROSITE-ProRule" id="PRU00047"/>
    </source>
</evidence>
<reference evidence="10" key="1">
    <citation type="submission" date="2022-07" db="EMBL/GenBank/DDBJ databases">
        <title>Phylogenomic reconstructions and comparative analyses of Kickxellomycotina fungi.</title>
        <authorList>
            <person name="Reynolds N.K."/>
            <person name="Stajich J.E."/>
            <person name="Barry K."/>
            <person name="Grigoriev I.V."/>
            <person name="Crous P."/>
            <person name="Smith M.E."/>
        </authorList>
    </citation>
    <scope>NUCLEOTIDE SEQUENCE</scope>
    <source>
        <strain evidence="10">NRRL 3115</strain>
    </source>
</reference>
<evidence type="ECO:0000256" key="8">
    <source>
        <dbReference type="SAM" id="MobiDB-lite"/>
    </source>
</evidence>
<keyword evidence="6" id="KW-0539">Nucleus</keyword>
<evidence type="ECO:0000256" key="2">
    <source>
        <dbReference type="ARBA" id="ARBA00022723"/>
    </source>
</evidence>
<dbReference type="GO" id="GO:0071036">
    <property type="term" value="P:nuclear polyadenylation-dependent snoRNA catabolic process"/>
    <property type="evidence" value="ECO:0007669"/>
    <property type="project" value="TreeGrafter"/>
</dbReference>
<feature type="compositionally biased region" description="Polar residues" evidence="8">
    <location>
        <begin position="164"/>
        <end position="173"/>
    </location>
</feature>
<name>A0A9W8GCY1_9FUNG</name>
<evidence type="ECO:0000256" key="6">
    <source>
        <dbReference type="ARBA" id="ARBA00023242"/>
    </source>
</evidence>
<protein>
    <recommendedName>
        <fullName evidence="9">CCHC-type domain-containing protein</fullName>
    </recommendedName>
</protein>
<evidence type="ECO:0000256" key="3">
    <source>
        <dbReference type="ARBA" id="ARBA00022737"/>
    </source>
</evidence>
<dbReference type="PANTHER" id="PTHR46543:SF1">
    <property type="entry name" value="ZINC FINGER CCHC DOMAIN-CONTAINING PROTEIN 7"/>
    <property type="match status" value="1"/>
</dbReference>
<evidence type="ECO:0000313" key="11">
    <source>
        <dbReference type="Proteomes" id="UP001151518"/>
    </source>
</evidence>
<dbReference type="GO" id="GO:0071037">
    <property type="term" value="P:nuclear polyadenylation-dependent snRNA catabolic process"/>
    <property type="evidence" value="ECO:0007669"/>
    <property type="project" value="TreeGrafter"/>
</dbReference>
<evidence type="ECO:0000256" key="1">
    <source>
        <dbReference type="ARBA" id="ARBA00004123"/>
    </source>
</evidence>
<comment type="caution">
    <text evidence="10">The sequence shown here is derived from an EMBL/GenBank/DDBJ whole genome shotgun (WGS) entry which is preliminary data.</text>
</comment>
<evidence type="ECO:0000259" key="9">
    <source>
        <dbReference type="PROSITE" id="PS50158"/>
    </source>
</evidence>
<accession>A0A9W8GCY1</accession>
<keyword evidence="4 7" id="KW-0863">Zinc-finger</keyword>
<evidence type="ECO:0000256" key="5">
    <source>
        <dbReference type="ARBA" id="ARBA00022833"/>
    </source>
</evidence>
<dbReference type="GO" id="GO:0008270">
    <property type="term" value="F:zinc ion binding"/>
    <property type="evidence" value="ECO:0007669"/>
    <property type="project" value="UniProtKB-KW"/>
</dbReference>
<keyword evidence="5" id="KW-0862">Zinc</keyword>
<dbReference type="OrthoDB" id="7608935at2759"/>
<dbReference type="GO" id="GO:0031499">
    <property type="term" value="C:TRAMP complex"/>
    <property type="evidence" value="ECO:0007669"/>
    <property type="project" value="TreeGrafter"/>
</dbReference>
<feature type="region of interest" description="Disordered" evidence="8">
    <location>
        <begin position="163"/>
        <end position="191"/>
    </location>
</feature>
<proteinExistence type="predicted"/>
<feature type="region of interest" description="Disordered" evidence="8">
    <location>
        <begin position="463"/>
        <end position="546"/>
    </location>
</feature>
<dbReference type="AlphaFoldDB" id="A0A9W8GCY1"/>
<feature type="domain" description="CCHC-type" evidence="9">
    <location>
        <begin position="415"/>
        <end position="428"/>
    </location>
</feature>
<keyword evidence="2" id="KW-0479">Metal-binding</keyword>
<dbReference type="GO" id="GO:0071031">
    <property type="term" value="P:nuclear mRNA surveillance of mRNA 3'-end processing"/>
    <property type="evidence" value="ECO:0007669"/>
    <property type="project" value="TreeGrafter"/>
</dbReference>
<comment type="subcellular location">
    <subcellularLocation>
        <location evidence="1">Nucleus</location>
    </subcellularLocation>
</comment>
<dbReference type="GO" id="GO:0071039">
    <property type="term" value="P:nuclear polyadenylation-dependent CUT catabolic process"/>
    <property type="evidence" value="ECO:0007669"/>
    <property type="project" value="TreeGrafter"/>
</dbReference>
<dbReference type="PROSITE" id="PS50158">
    <property type="entry name" value="ZF_CCHC"/>
    <property type="match status" value="4"/>
</dbReference>
<feature type="domain" description="CCHC-type" evidence="9">
    <location>
        <begin position="349"/>
        <end position="363"/>
    </location>
</feature>
<feature type="compositionally biased region" description="Basic and acidic residues" evidence="8">
    <location>
        <begin position="485"/>
        <end position="505"/>
    </location>
</feature>